<dbReference type="InterPro" id="IPR036396">
    <property type="entry name" value="Cyt_P450_sf"/>
</dbReference>
<evidence type="ECO:0000313" key="3">
    <source>
        <dbReference type="Proteomes" id="UP000236161"/>
    </source>
</evidence>
<dbReference type="InterPro" id="IPR002401">
    <property type="entry name" value="Cyt_P450_E_grp-I"/>
</dbReference>
<dbReference type="GO" id="GO:0020037">
    <property type="term" value="F:heme binding"/>
    <property type="evidence" value="ECO:0007669"/>
    <property type="project" value="InterPro"/>
</dbReference>
<sequence length="349" mass="38523">MTYDSGKEAFTVALAAFIVFIALFQRLKGKDRRRLSPGPRGLPLLGSLPFVDRNLHHYFTSLASKFGPVFSIRLGSKLCVVVSSPAAAGEIFRDQDVAFANHVVPAAARFYLGNSTDLLWAPYGPLWRMLRKIAVREILGVTGMKAVEPLRREEIRRMVAALEAQATEGSAVNVRNVADFFPAVAPLDPQGLGRRLRRLMEWLDGYLDGIFERRRAAMASGEKHSDVLEVLMELVQSGGPHESAFTSNLQDIIGASTDTTSTAVEWAMAELLCDQERMKEAHRELDAVVGKDRFVRESDIPQLRYLSAVVKETLRLHPPIPLLVPHRPTSDCTVAGFSVPTGTTVMINA</sequence>
<protein>
    <submittedName>
        <fullName evidence="2">Flavonoid 3'-monooxygenase</fullName>
        <ecNumber evidence="2">1.14.13.21</ecNumber>
    </submittedName>
</protein>
<evidence type="ECO:0000313" key="2">
    <source>
        <dbReference type="EMBL" id="PKA54182.1"/>
    </source>
</evidence>
<dbReference type="OrthoDB" id="6764281at2759"/>
<dbReference type="PANTHER" id="PTHR47951:SF3">
    <property type="entry name" value="CYTOCHROME P450, FAMILY 706, SUBFAMILY A, POLYPEPTIDE 4"/>
    <property type="match status" value="1"/>
</dbReference>
<dbReference type="GO" id="GO:0005506">
    <property type="term" value="F:iron ion binding"/>
    <property type="evidence" value="ECO:0007669"/>
    <property type="project" value="InterPro"/>
</dbReference>
<name>A0A2I0AF51_9ASPA</name>
<keyword evidence="1" id="KW-0472">Membrane</keyword>
<dbReference type="AlphaFoldDB" id="A0A2I0AF51"/>
<keyword evidence="2" id="KW-0560">Oxidoreductase</keyword>
<dbReference type="STRING" id="1088818.A0A2I0AF51"/>
<dbReference type="Gene3D" id="1.10.630.10">
    <property type="entry name" value="Cytochrome P450"/>
    <property type="match status" value="1"/>
</dbReference>
<gene>
    <name evidence="2" type="primary">CYP75B1</name>
    <name evidence="2" type="ORF">AXF42_Ash000015</name>
</gene>
<dbReference type="InterPro" id="IPR001128">
    <property type="entry name" value="Cyt_P450"/>
</dbReference>
<dbReference type="SUPFAM" id="SSF48264">
    <property type="entry name" value="Cytochrome P450"/>
    <property type="match status" value="1"/>
</dbReference>
<dbReference type="PRINTS" id="PR00385">
    <property type="entry name" value="P450"/>
</dbReference>
<dbReference type="GO" id="GO:0016705">
    <property type="term" value="F:oxidoreductase activity, acting on paired donors, with incorporation or reduction of molecular oxygen"/>
    <property type="evidence" value="ECO:0007669"/>
    <property type="project" value="InterPro"/>
</dbReference>
<evidence type="ECO:0000256" key="1">
    <source>
        <dbReference type="SAM" id="Phobius"/>
    </source>
</evidence>
<dbReference type="EC" id="1.14.13.21" evidence="2"/>
<organism evidence="2 3">
    <name type="scientific">Apostasia shenzhenica</name>
    <dbReference type="NCBI Taxonomy" id="1088818"/>
    <lineage>
        <taxon>Eukaryota</taxon>
        <taxon>Viridiplantae</taxon>
        <taxon>Streptophyta</taxon>
        <taxon>Embryophyta</taxon>
        <taxon>Tracheophyta</taxon>
        <taxon>Spermatophyta</taxon>
        <taxon>Magnoliopsida</taxon>
        <taxon>Liliopsida</taxon>
        <taxon>Asparagales</taxon>
        <taxon>Orchidaceae</taxon>
        <taxon>Apostasioideae</taxon>
        <taxon>Apostasia</taxon>
    </lineage>
</organism>
<dbReference type="PANTHER" id="PTHR47951">
    <property type="entry name" value="OS08G0547900 PROTEIN"/>
    <property type="match status" value="1"/>
</dbReference>
<keyword evidence="1" id="KW-0812">Transmembrane</keyword>
<dbReference type="GO" id="GO:0004497">
    <property type="term" value="F:monooxygenase activity"/>
    <property type="evidence" value="ECO:0007669"/>
    <property type="project" value="UniProtKB-KW"/>
</dbReference>
<dbReference type="Pfam" id="PF00067">
    <property type="entry name" value="p450"/>
    <property type="match status" value="1"/>
</dbReference>
<accession>A0A2I0AF51</accession>
<dbReference type="EMBL" id="KZ451982">
    <property type="protein sequence ID" value="PKA54182.1"/>
    <property type="molecule type" value="Genomic_DNA"/>
</dbReference>
<reference evidence="2 3" key="1">
    <citation type="journal article" date="2017" name="Nature">
        <title>The Apostasia genome and the evolution of orchids.</title>
        <authorList>
            <person name="Zhang G.Q."/>
            <person name="Liu K.W."/>
            <person name="Li Z."/>
            <person name="Lohaus R."/>
            <person name="Hsiao Y.Y."/>
            <person name="Niu S.C."/>
            <person name="Wang J.Y."/>
            <person name="Lin Y.C."/>
            <person name="Xu Q."/>
            <person name="Chen L.J."/>
            <person name="Yoshida K."/>
            <person name="Fujiwara S."/>
            <person name="Wang Z.W."/>
            <person name="Zhang Y.Q."/>
            <person name="Mitsuda N."/>
            <person name="Wang M."/>
            <person name="Liu G.H."/>
            <person name="Pecoraro L."/>
            <person name="Huang H.X."/>
            <person name="Xiao X.J."/>
            <person name="Lin M."/>
            <person name="Wu X.Y."/>
            <person name="Wu W.L."/>
            <person name="Chen Y.Y."/>
            <person name="Chang S.B."/>
            <person name="Sakamoto S."/>
            <person name="Ohme-Takagi M."/>
            <person name="Yagi M."/>
            <person name="Zeng S.J."/>
            <person name="Shen C.Y."/>
            <person name="Yeh C.M."/>
            <person name="Luo Y.B."/>
            <person name="Tsai W.C."/>
            <person name="Van de Peer Y."/>
            <person name="Liu Z.J."/>
        </authorList>
    </citation>
    <scope>NUCLEOTIDE SEQUENCE [LARGE SCALE GENOMIC DNA]</scope>
    <source>
        <strain evidence="3">cv. Shenzhen</strain>
        <tissue evidence="2">Stem</tissue>
    </source>
</reference>
<keyword evidence="3" id="KW-1185">Reference proteome</keyword>
<feature type="transmembrane region" description="Helical" evidence="1">
    <location>
        <begin position="6"/>
        <end position="24"/>
    </location>
</feature>
<dbReference type="PRINTS" id="PR00463">
    <property type="entry name" value="EP450I"/>
</dbReference>
<dbReference type="Proteomes" id="UP000236161">
    <property type="component" value="Unassembled WGS sequence"/>
</dbReference>
<keyword evidence="1" id="KW-1133">Transmembrane helix</keyword>
<proteinExistence type="predicted"/>
<keyword evidence="2" id="KW-0503">Monooxygenase</keyword>